<comment type="similarity">
    <text evidence="1">Belongs to the protein kinase superfamily. ADCK protein kinase family.</text>
</comment>
<protein>
    <recommendedName>
        <fullName evidence="2">ABC1 atypical kinase-like domain-containing protein</fullName>
    </recommendedName>
</protein>
<dbReference type="PANTHER" id="PTHR10566:SF113">
    <property type="entry name" value="PROTEIN ACTIVITY OF BC1 COMPLEX KINASE 7, CHLOROPLASTIC"/>
    <property type="match status" value="1"/>
</dbReference>
<dbReference type="InterPro" id="IPR004147">
    <property type="entry name" value="ABC1_dom"/>
</dbReference>
<name>A0A1Z5KR99_FISSO</name>
<dbReference type="InterPro" id="IPR011009">
    <property type="entry name" value="Kinase-like_dom_sf"/>
</dbReference>
<dbReference type="OrthoDB" id="201153at2759"/>
<feature type="domain" description="ABC1 atypical kinase-like" evidence="2">
    <location>
        <begin position="165"/>
        <end position="425"/>
    </location>
</feature>
<dbReference type="InterPro" id="IPR050154">
    <property type="entry name" value="UbiB_kinase"/>
</dbReference>
<dbReference type="AlphaFoldDB" id="A0A1Z5KR99"/>
<dbReference type="PANTHER" id="PTHR10566">
    <property type="entry name" value="CHAPERONE-ACTIVITY OF BC1 COMPLEX CABC1 -RELATED"/>
    <property type="match status" value="1"/>
</dbReference>
<dbReference type="Pfam" id="PF03109">
    <property type="entry name" value="ABC1"/>
    <property type="match status" value="1"/>
</dbReference>
<dbReference type="SUPFAM" id="SSF56112">
    <property type="entry name" value="Protein kinase-like (PK-like)"/>
    <property type="match status" value="1"/>
</dbReference>
<dbReference type="Proteomes" id="UP000198406">
    <property type="component" value="Unassembled WGS sequence"/>
</dbReference>
<accession>A0A1Z5KR99</accession>
<evidence type="ECO:0000256" key="1">
    <source>
        <dbReference type="ARBA" id="ARBA00009670"/>
    </source>
</evidence>
<proteinExistence type="inferred from homology"/>
<dbReference type="CDD" id="cd05121">
    <property type="entry name" value="ABC1_ADCK3-like"/>
    <property type="match status" value="1"/>
</dbReference>
<sequence length="586" mass="66294">MLPTILCQQYKIWKRPFLALLAIWQYAAHRQVKQRQARDATSEWGRYARHPGARGRALLTLVLVVTFGGYLPARGWQWIGAKTRAETLLQKSGQQLTTGLLQLGPLYIKLGQIISCRSELLPSPWIQAMERLQDQVPAQSGEKAWALVRAAWPTDADGNQTVHFKPFEEIFSDFNDVPIAAASLGQVHTATLRETGDLVAIKLQRPYLREMYDQDFALLTKLAGMMDRFSGGTMSDVGGIKQNWTEIFIDAEEILYREIDYRDEAENAMRFCSDFGLTLGGKSVQSRSLSKDGKELPSAAPWLRTPYVYSDLSSEKILVNEYVPSIKITRNDKLEAAGVNDDDKMYLADCLGRAYLRQLCCHNFFSTDPHPGNLGVELLDMNATKSEDRVRLVFYDFGQAATLTAEQGDGILEIVDAIVDSDVDRSMISFQKMGVLQPDADMEKVRAKIADNYRTGKIKANRKRLKERGYQFRETVKQNITSNATSTDAEIMKYFKLPAEYAFVARALSQMDGVGKSLDPDFDFVSAAAPWIYEIKGAGKYIKEEAKKRIDAVKEQLSNLFATEEQCARIRKMWDERFSQNRKKAE</sequence>
<evidence type="ECO:0000313" key="3">
    <source>
        <dbReference type="EMBL" id="GAX28854.1"/>
    </source>
</evidence>
<reference evidence="3 4" key="1">
    <citation type="journal article" date="2015" name="Plant Cell">
        <title>Oil accumulation by the oleaginous diatom Fistulifera solaris as revealed by the genome and transcriptome.</title>
        <authorList>
            <person name="Tanaka T."/>
            <person name="Maeda Y."/>
            <person name="Veluchamy A."/>
            <person name="Tanaka M."/>
            <person name="Abida H."/>
            <person name="Marechal E."/>
            <person name="Bowler C."/>
            <person name="Muto M."/>
            <person name="Sunaga Y."/>
            <person name="Tanaka M."/>
            <person name="Yoshino T."/>
            <person name="Taniguchi T."/>
            <person name="Fukuda Y."/>
            <person name="Nemoto M."/>
            <person name="Matsumoto M."/>
            <person name="Wong P.S."/>
            <person name="Aburatani S."/>
            <person name="Fujibuchi W."/>
        </authorList>
    </citation>
    <scope>NUCLEOTIDE SEQUENCE [LARGE SCALE GENOMIC DNA]</scope>
    <source>
        <strain evidence="3 4">JPCC DA0580</strain>
    </source>
</reference>
<organism evidence="3 4">
    <name type="scientific">Fistulifera solaris</name>
    <name type="common">Oleaginous diatom</name>
    <dbReference type="NCBI Taxonomy" id="1519565"/>
    <lineage>
        <taxon>Eukaryota</taxon>
        <taxon>Sar</taxon>
        <taxon>Stramenopiles</taxon>
        <taxon>Ochrophyta</taxon>
        <taxon>Bacillariophyta</taxon>
        <taxon>Bacillariophyceae</taxon>
        <taxon>Bacillariophycidae</taxon>
        <taxon>Naviculales</taxon>
        <taxon>Naviculaceae</taxon>
        <taxon>Fistulifera</taxon>
    </lineage>
</organism>
<evidence type="ECO:0000313" key="4">
    <source>
        <dbReference type="Proteomes" id="UP000198406"/>
    </source>
</evidence>
<dbReference type="EMBL" id="BDSP01000283">
    <property type="protein sequence ID" value="GAX28854.1"/>
    <property type="molecule type" value="Genomic_DNA"/>
</dbReference>
<comment type="caution">
    <text evidence="3">The sequence shown here is derived from an EMBL/GenBank/DDBJ whole genome shotgun (WGS) entry which is preliminary data.</text>
</comment>
<dbReference type="InParanoid" id="A0A1Z5KR99"/>
<keyword evidence="4" id="KW-1185">Reference proteome</keyword>
<evidence type="ECO:0000259" key="2">
    <source>
        <dbReference type="Pfam" id="PF03109"/>
    </source>
</evidence>
<gene>
    <name evidence="3" type="ORF">FisN_20Lh153</name>
</gene>